<dbReference type="Pfam" id="PF00392">
    <property type="entry name" value="GntR"/>
    <property type="match status" value="1"/>
</dbReference>
<evidence type="ECO:0000256" key="2">
    <source>
        <dbReference type="ARBA" id="ARBA00023125"/>
    </source>
</evidence>
<gene>
    <name evidence="5" type="ORF">HJ588_14425</name>
</gene>
<dbReference type="SMART" id="SM00345">
    <property type="entry name" value="HTH_GNTR"/>
    <property type="match status" value="1"/>
</dbReference>
<sequence length="116" mass="11895">MFRIDDAVDTPPYQQICDQVSAGIDSGELAAGTRLPSVRALAAELHVAPGTVAKAYTQLEQAGLIETAGRSGTRVAATGGPVALAAEAAAAFADRVRPLGLDDEQLVKLVRAALTP</sequence>
<evidence type="ECO:0000259" key="4">
    <source>
        <dbReference type="PROSITE" id="PS50949"/>
    </source>
</evidence>
<evidence type="ECO:0000256" key="3">
    <source>
        <dbReference type="ARBA" id="ARBA00023163"/>
    </source>
</evidence>
<dbReference type="Gene3D" id="1.10.10.10">
    <property type="entry name" value="Winged helix-like DNA-binding domain superfamily/Winged helix DNA-binding domain"/>
    <property type="match status" value="1"/>
</dbReference>
<keyword evidence="1" id="KW-0805">Transcription regulation</keyword>
<keyword evidence="6" id="KW-1185">Reference proteome</keyword>
<dbReference type="Proteomes" id="UP000557772">
    <property type="component" value="Unassembled WGS sequence"/>
</dbReference>
<feature type="domain" description="HTH gntR-type" evidence="4">
    <location>
        <begin position="10"/>
        <end position="78"/>
    </location>
</feature>
<dbReference type="InterPro" id="IPR000524">
    <property type="entry name" value="Tscrpt_reg_HTH_GntR"/>
</dbReference>
<reference evidence="5 6" key="1">
    <citation type="submission" date="2020-05" db="EMBL/GenBank/DDBJ databases">
        <title>Flexivirga sp. ID2601S isolated from air conditioner.</title>
        <authorList>
            <person name="Kim D.H."/>
        </authorList>
    </citation>
    <scope>NUCLEOTIDE SEQUENCE [LARGE SCALE GENOMIC DNA]</scope>
    <source>
        <strain evidence="5 6">ID2601S</strain>
    </source>
</reference>
<evidence type="ECO:0000256" key="1">
    <source>
        <dbReference type="ARBA" id="ARBA00023015"/>
    </source>
</evidence>
<organism evidence="5 6">
    <name type="scientific">Flexivirga aerilata</name>
    <dbReference type="NCBI Taxonomy" id="1656889"/>
    <lineage>
        <taxon>Bacteria</taxon>
        <taxon>Bacillati</taxon>
        <taxon>Actinomycetota</taxon>
        <taxon>Actinomycetes</taxon>
        <taxon>Micrococcales</taxon>
        <taxon>Dermacoccaceae</taxon>
        <taxon>Flexivirga</taxon>
    </lineage>
</organism>
<name>A0A849AM72_9MICO</name>
<dbReference type="EMBL" id="JABENB010000002">
    <property type="protein sequence ID" value="NNG40461.1"/>
    <property type="molecule type" value="Genomic_DNA"/>
</dbReference>
<protein>
    <submittedName>
        <fullName evidence="5">GntR family transcriptional regulator</fullName>
    </submittedName>
</protein>
<accession>A0A849AM72</accession>
<dbReference type="InterPro" id="IPR036388">
    <property type="entry name" value="WH-like_DNA-bd_sf"/>
</dbReference>
<dbReference type="RefSeq" id="WP_171156751.1">
    <property type="nucleotide sequence ID" value="NZ_JABENB010000002.1"/>
</dbReference>
<dbReference type="PANTHER" id="PTHR38445:SF9">
    <property type="entry name" value="HTH-TYPE TRANSCRIPTIONAL REPRESSOR YTRA"/>
    <property type="match status" value="1"/>
</dbReference>
<dbReference type="GO" id="GO:0003677">
    <property type="term" value="F:DNA binding"/>
    <property type="evidence" value="ECO:0007669"/>
    <property type="project" value="UniProtKB-KW"/>
</dbReference>
<keyword evidence="3" id="KW-0804">Transcription</keyword>
<comment type="caution">
    <text evidence="5">The sequence shown here is derived from an EMBL/GenBank/DDBJ whole genome shotgun (WGS) entry which is preliminary data.</text>
</comment>
<dbReference type="PANTHER" id="PTHR38445">
    <property type="entry name" value="HTH-TYPE TRANSCRIPTIONAL REPRESSOR YTRA"/>
    <property type="match status" value="1"/>
</dbReference>
<dbReference type="PROSITE" id="PS50949">
    <property type="entry name" value="HTH_GNTR"/>
    <property type="match status" value="1"/>
</dbReference>
<dbReference type="AlphaFoldDB" id="A0A849AM72"/>
<proteinExistence type="predicted"/>
<dbReference type="CDD" id="cd07377">
    <property type="entry name" value="WHTH_GntR"/>
    <property type="match status" value="1"/>
</dbReference>
<dbReference type="InterPro" id="IPR036390">
    <property type="entry name" value="WH_DNA-bd_sf"/>
</dbReference>
<dbReference type="GO" id="GO:0003700">
    <property type="term" value="F:DNA-binding transcription factor activity"/>
    <property type="evidence" value="ECO:0007669"/>
    <property type="project" value="InterPro"/>
</dbReference>
<keyword evidence="2" id="KW-0238">DNA-binding</keyword>
<evidence type="ECO:0000313" key="5">
    <source>
        <dbReference type="EMBL" id="NNG40461.1"/>
    </source>
</evidence>
<dbReference type="SUPFAM" id="SSF46785">
    <property type="entry name" value="Winged helix' DNA-binding domain"/>
    <property type="match status" value="1"/>
</dbReference>
<evidence type="ECO:0000313" key="6">
    <source>
        <dbReference type="Proteomes" id="UP000557772"/>
    </source>
</evidence>